<evidence type="ECO:0000313" key="3">
    <source>
        <dbReference type="EMBL" id="MDQ9168950.1"/>
    </source>
</evidence>
<name>A0ABU1BIX2_9BURK</name>
<dbReference type="Proteomes" id="UP001225596">
    <property type="component" value="Unassembled WGS sequence"/>
</dbReference>
<dbReference type="Gene3D" id="3.40.50.620">
    <property type="entry name" value="HUPs"/>
    <property type="match status" value="1"/>
</dbReference>
<protein>
    <submittedName>
        <fullName evidence="3">Universal stress protein</fullName>
    </submittedName>
</protein>
<dbReference type="Pfam" id="PF00582">
    <property type="entry name" value="Usp"/>
    <property type="match status" value="1"/>
</dbReference>
<reference evidence="3 4" key="1">
    <citation type="submission" date="2023-08" db="EMBL/GenBank/DDBJ databases">
        <title>Oxalobacteraceae gen .nov., isolated from river sludge outside the plant.</title>
        <authorList>
            <person name="Zhao S.Y."/>
        </authorList>
    </citation>
    <scope>NUCLEOTIDE SEQUENCE [LARGE SCALE GENOMIC DNA]</scope>
    <source>
        <strain evidence="3 4">R-40</strain>
    </source>
</reference>
<comment type="caution">
    <text evidence="3">The sequence shown here is derived from an EMBL/GenBank/DDBJ whole genome shotgun (WGS) entry which is preliminary data.</text>
</comment>
<dbReference type="EMBL" id="JAUYVH010000001">
    <property type="protein sequence ID" value="MDQ9168950.1"/>
    <property type="molecule type" value="Genomic_DNA"/>
</dbReference>
<feature type="domain" description="UspA" evidence="2">
    <location>
        <begin position="2"/>
        <end position="143"/>
    </location>
</feature>
<organism evidence="3 4">
    <name type="scientific">Keguizhuia sedimenti</name>
    <dbReference type="NCBI Taxonomy" id="3064264"/>
    <lineage>
        <taxon>Bacteria</taxon>
        <taxon>Pseudomonadati</taxon>
        <taxon>Pseudomonadota</taxon>
        <taxon>Betaproteobacteria</taxon>
        <taxon>Burkholderiales</taxon>
        <taxon>Oxalobacteraceae</taxon>
        <taxon>Keguizhuia</taxon>
    </lineage>
</organism>
<dbReference type="PANTHER" id="PTHR31964:SF113">
    <property type="entry name" value="USPA DOMAIN-CONTAINING PROTEIN"/>
    <property type="match status" value="1"/>
</dbReference>
<evidence type="ECO:0000259" key="2">
    <source>
        <dbReference type="Pfam" id="PF00582"/>
    </source>
</evidence>
<dbReference type="CDD" id="cd23659">
    <property type="entry name" value="USP_At3g01520-like"/>
    <property type="match status" value="1"/>
</dbReference>
<dbReference type="PRINTS" id="PR01438">
    <property type="entry name" value="UNVRSLSTRESS"/>
</dbReference>
<accession>A0ABU1BIX2</accession>
<comment type="similarity">
    <text evidence="1">Belongs to the universal stress protein A family.</text>
</comment>
<dbReference type="InterPro" id="IPR006016">
    <property type="entry name" value="UspA"/>
</dbReference>
<dbReference type="SUPFAM" id="SSF52402">
    <property type="entry name" value="Adenine nucleotide alpha hydrolases-like"/>
    <property type="match status" value="1"/>
</dbReference>
<evidence type="ECO:0000313" key="4">
    <source>
        <dbReference type="Proteomes" id="UP001225596"/>
    </source>
</evidence>
<dbReference type="RefSeq" id="WP_338434779.1">
    <property type="nucleotide sequence ID" value="NZ_JAUYVH010000001.1"/>
</dbReference>
<proteinExistence type="inferred from homology"/>
<keyword evidence="4" id="KW-1185">Reference proteome</keyword>
<evidence type="ECO:0000256" key="1">
    <source>
        <dbReference type="ARBA" id="ARBA00008791"/>
    </source>
</evidence>
<dbReference type="PANTHER" id="PTHR31964">
    <property type="entry name" value="ADENINE NUCLEOTIDE ALPHA HYDROLASES-LIKE SUPERFAMILY PROTEIN"/>
    <property type="match status" value="1"/>
</dbReference>
<dbReference type="InterPro" id="IPR006015">
    <property type="entry name" value="Universal_stress_UspA"/>
</dbReference>
<gene>
    <name evidence="3" type="ORF">Q8A64_00860</name>
</gene>
<dbReference type="InterPro" id="IPR014729">
    <property type="entry name" value="Rossmann-like_a/b/a_fold"/>
</dbReference>
<sequence>MKFLLAVDGSSYTVKAVEYVISRLDMFRDKPELHVLHVKLPIPTSEARAAAILGPGTVDNYYRTEAQEALAPAEAILKKKNIPYTASYCIGDIAEQINAYVKEHQIDMIIMGTHGHGALKSLVMGSVATKVLAITSVPVLLVR</sequence>